<reference evidence="3" key="1">
    <citation type="journal article" date="2010" name="PLoS Negl. Trop. Dis.">
        <title>The genome sequence of Trypanosoma brucei gambiense, causative agent of chronic human african trypanosomiasis.</title>
        <authorList>
            <person name="Jackson A.P."/>
            <person name="Sanders M."/>
            <person name="Berry A."/>
            <person name="McQuillan J."/>
            <person name="Aslett M.A."/>
            <person name="Quail M.A."/>
            <person name="Chukualim B."/>
            <person name="Capewell P."/>
            <person name="MacLeod A."/>
            <person name="Melville S.E."/>
            <person name="Gibson W."/>
            <person name="Barry J.D."/>
            <person name="Berriman M."/>
            <person name="Hertz-Fowler C."/>
        </authorList>
    </citation>
    <scope>NUCLEOTIDE SEQUENCE [LARGE SCALE GENOMIC DNA]</scope>
    <source>
        <strain evidence="3">MHOM/CI/86/DAL972</strain>
    </source>
</reference>
<evidence type="ECO:0000313" key="2">
    <source>
        <dbReference type="EMBL" id="CBH10154.1"/>
    </source>
</evidence>
<organism evidence="2 3">
    <name type="scientific">Trypanosoma brucei gambiense (strain MHOM/CI/86/DAL972)</name>
    <dbReference type="NCBI Taxonomy" id="679716"/>
    <lineage>
        <taxon>Eukaryota</taxon>
        <taxon>Discoba</taxon>
        <taxon>Euglenozoa</taxon>
        <taxon>Kinetoplastea</taxon>
        <taxon>Metakinetoplastina</taxon>
        <taxon>Trypanosomatida</taxon>
        <taxon>Trypanosomatidae</taxon>
        <taxon>Trypanosoma</taxon>
    </lineage>
</organism>
<keyword evidence="1" id="KW-1133">Transmembrane helix</keyword>
<sequence length="205" mass="23670">MMDHCYSFCKTCTVVSVGGGTVFFCFMAFIFSSHLITEWLLLLLSLTISCRIVLFFFVHGARIPSVLSYVLMYVCVGVLTDHMLQLSALTLKYKWQKRKEGAAVHQGKGNGLHLAHYFPYVFTSPEYVCVIIVHFHLYIYIYILFSLSFYLCPIPLVRRKKGFVHLVLCITGETAAKVYLYCHSVCMRVQSIRTRRRIRFFFLGG</sequence>
<keyword evidence="1" id="KW-0812">Transmembrane</keyword>
<feature type="transmembrane region" description="Helical" evidence="1">
    <location>
        <begin position="39"/>
        <end position="58"/>
    </location>
</feature>
<dbReference type="Proteomes" id="UP000002316">
    <property type="component" value="Chromosome 3"/>
</dbReference>
<dbReference type="GeneID" id="23859299"/>
<dbReference type="KEGG" id="tbg:TbgDal_III4960"/>
<protein>
    <submittedName>
        <fullName evidence="2">Uncharacterized protein</fullName>
    </submittedName>
</protein>
<proteinExistence type="predicted"/>
<gene>
    <name evidence="2" type="ORF">TbgDal_III4960</name>
</gene>
<dbReference type="EMBL" id="FN554966">
    <property type="protein sequence ID" value="CBH10154.1"/>
    <property type="molecule type" value="Genomic_DNA"/>
</dbReference>
<feature type="transmembrane region" description="Helical" evidence="1">
    <location>
        <begin position="70"/>
        <end position="91"/>
    </location>
</feature>
<feature type="transmembrane region" description="Helical" evidence="1">
    <location>
        <begin position="12"/>
        <end position="33"/>
    </location>
</feature>
<dbReference type="RefSeq" id="XP_011772444.1">
    <property type="nucleotide sequence ID" value="XM_011774142.1"/>
</dbReference>
<evidence type="ECO:0000313" key="3">
    <source>
        <dbReference type="Proteomes" id="UP000002316"/>
    </source>
</evidence>
<dbReference type="AlphaFoldDB" id="C9ZLE5"/>
<accession>C9ZLE5</accession>
<evidence type="ECO:0000256" key="1">
    <source>
        <dbReference type="SAM" id="Phobius"/>
    </source>
</evidence>
<keyword evidence="1" id="KW-0472">Membrane</keyword>
<name>C9ZLE5_TRYB9</name>
<feature type="transmembrane region" description="Helical" evidence="1">
    <location>
        <begin position="127"/>
        <end position="151"/>
    </location>
</feature>